<protein>
    <submittedName>
        <fullName evidence="3">Glycosyl transferase family 1</fullName>
    </submittedName>
</protein>
<evidence type="ECO:0000313" key="3">
    <source>
        <dbReference type="EMBL" id="ROO27680.1"/>
    </source>
</evidence>
<dbReference type="CDD" id="cd03798">
    <property type="entry name" value="GT4_WlbH-like"/>
    <property type="match status" value="1"/>
</dbReference>
<gene>
    <name evidence="3" type="ORF">SAOR_07495</name>
</gene>
<organism evidence="3 4">
    <name type="scientific">Salinisphaera orenii MK-B5</name>
    <dbReference type="NCBI Taxonomy" id="856730"/>
    <lineage>
        <taxon>Bacteria</taxon>
        <taxon>Pseudomonadati</taxon>
        <taxon>Pseudomonadota</taxon>
        <taxon>Gammaproteobacteria</taxon>
        <taxon>Salinisphaerales</taxon>
        <taxon>Salinisphaeraceae</taxon>
        <taxon>Salinisphaera</taxon>
    </lineage>
</organism>
<dbReference type="InterPro" id="IPR050194">
    <property type="entry name" value="Glycosyltransferase_grp1"/>
</dbReference>
<dbReference type="InterPro" id="IPR001296">
    <property type="entry name" value="Glyco_trans_1"/>
</dbReference>
<dbReference type="GO" id="GO:0016757">
    <property type="term" value="F:glycosyltransferase activity"/>
    <property type="evidence" value="ECO:0007669"/>
    <property type="project" value="InterPro"/>
</dbReference>
<dbReference type="EMBL" id="AYKH01000012">
    <property type="protein sequence ID" value="ROO27680.1"/>
    <property type="molecule type" value="Genomic_DNA"/>
</dbReference>
<dbReference type="Pfam" id="PF13439">
    <property type="entry name" value="Glyco_transf_4"/>
    <property type="match status" value="1"/>
</dbReference>
<dbReference type="Gene3D" id="3.40.50.2000">
    <property type="entry name" value="Glycogen Phosphorylase B"/>
    <property type="match status" value="2"/>
</dbReference>
<evidence type="ECO:0000313" key="4">
    <source>
        <dbReference type="Proteomes" id="UP000283993"/>
    </source>
</evidence>
<evidence type="ECO:0000259" key="2">
    <source>
        <dbReference type="Pfam" id="PF13439"/>
    </source>
</evidence>
<sequence>MRVAVVTGLYPNSRQPRHGIFVEERLRQLVATGEVEARVVAPVPWFFSTHERFGRYARMAAVPKREVRHGILVEHPRYLVVPKVGMMLSPLTMARSVRATLKRWRREGFDFDLIDSHYFYPDGVAAAWLAGWFRRPFVVTARGADLNQIAGMRGPGHQIRRAARRASGLVTVSRSLAARLEALGIDRDRISVLRNGVDLTRFAPRDREADRAALGVNGPVWLCVGHLIERKGVDVAIDALVHVPTVTLLIAGDGPLEDGLRDQASRLGVVDRVRFLGAIEHDDLPMYYSAADALVLAARSEGMPNVVLEAIACGTAVIATDVDGIPEVITGAPAGVLIEARTGAAVARAWAELDGEAIMPEGRRRRRHYAEDFGWDTTTRGQLRMFRNILDHGAASETSRVTNGAAD</sequence>
<dbReference type="Pfam" id="PF00534">
    <property type="entry name" value="Glycos_transf_1"/>
    <property type="match status" value="1"/>
</dbReference>
<proteinExistence type="predicted"/>
<keyword evidence="4" id="KW-1185">Reference proteome</keyword>
<dbReference type="SUPFAM" id="SSF53756">
    <property type="entry name" value="UDP-Glycosyltransferase/glycogen phosphorylase"/>
    <property type="match status" value="1"/>
</dbReference>
<feature type="domain" description="Glycosyltransferase subfamily 4-like N-terminal" evidence="2">
    <location>
        <begin position="75"/>
        <end position="201"/>
    </location>
</feature>
<comment type="caution">
    <text evidence="3">The sequence shown here is derived from an EMBL/GenBank/DDBJ whole genome shotgun (WGS) entry which is preliminary data.</text>
</comment>
<dbReference type="PANTHER" id="PTHR45947">
    <property type="entry name" value="SULFOQUINOVOSYL TRANSFERASE SQD2"/>
    <property type="match status" value="1"/>
</dbReference>
<keyword evidence="3" id="KW-0808">Transferase</keyword>
<dbReference type="InterPro" id="IPR028098">
    <property type="entry name" value="Glyco_trans_4-like_N"/>
</dbReference>
<dbReference type="PANTHER" id="PTHR45947:SF15">
    <property type="entry name" value="TEICHURONIC ACID BIOSYNTHESIS GLYCOSYLTRANSFERASE TUAC-RELATED"/>
    <property type="match status" value="1"/>
</dbReference>
<dbReference type="RefSeq" id="WP_123630879.1">
    <property type="nucleotide sequence ID" value="NZ_AYKH01000012.1"/>
</dbReference>
<evidence type="ECO:0000259" key="1">
    <source>
        <dbReference type="Pfam" id="PF00534"/>
    </source>
</evidence>
<reference evidence="3 4" key="1">
    <citation type="submission" date="2013-10" db="EMBL/GenBank/DDBJ databases">
        <title>Salinisphaera orenii MK-B5 Genome Sequencing.</title>
        <authorList>
            <person name="Lai Q."/>
            <person name="Li C."/>
            <person name="Shao Z."/>
        </authorList>
    </citation>
    <scope>NUCLEOTIDE SEQUENCE [LARGE SCALE GENOMIC DNA]</scope>
    <source>
        <strain evidence="3 4">MK-B5</strain>
    </source>
</reference>
<name>A0A423PQ09_9GAMM</name>
<dbReference type="Proteomes" id="UP000283993">
    <property type="component" value="Unassembled WGS sequence"/>
</dbReference>
<feature type="domain" description="Glycosyl transferase family 1" evidence="1">
    <location>
        <begin position="207"/>
        <end position="352"/>
    </location>
</feature>
<accession>A0A423PQ09</accession>
<dbReference type="AlphaFoldDB" id="A0A423PQ09"/>